<dbReference type="Pfam" id="PF03478">
    <property type="entry name" value="Beta-prop_KIB1-4"/>
    <property type="match status" value="1"/>
</dbReference>
<name>A0AAD5ZDJ4_9POAL</name>
<dbReference type="SUPFAM" id="SSF81383">
    <property type="entry name" value="F-box domain"/>
    <property type="match status" value="1"/>
</dbReference>
<evidence type="ECO:0000259" key="1">
    <source>
        <dbReference type="Pfam" id="PF03478"/>
    </source>
</evidence>
<dbReference type="InterPro" id="IPR036047">
    <property type="entry name" value="F-box-like_dom_sf"/>
</dbReference>
<comment type="caution">
    <text evidence="2">The sequence shown here is derived from an EMBL/GenBank/DDBJ whole genome shotgun (WGS) entry which is preliminary data.</text>
</comment>
<keyword evidence="3" id="KW-1185">Reference proteome</keyword>
<reference evidence="2 3" key="1">
    <citation type="journal article" date="2022" name="Cell">
        <title>Repeat-based holocentromeres influence genome architecture and karyotype evolution.</title>
        <authorList>
            <person name="Hofstatter P.G."/>
            <person name="Thangavel G."/>
            <person name="Lux T."/>
            <person name="Neumann P."/>
            <person name="Vondrak T."/>
            <person name="Novak P."/>
            <person name="Zhang M."/>
            <person name="Costa L."/>
            <person name="Castellani M."/>
            <person name="Scott A."/>
            <person name="Toegelov H."/>
            <person name="Fuchs J."/>
            <person name="Mata-Sucre Y."/>
            <person name="Dias Y."/>
            <person name="Vanzela A.L.L."/>
            <person name="Huettel B."/>
            <person name="Almeida C.C.S."/>
            <person name="Simkova H."/>
            <person name="Souza G."/>
            <person name="Pedrosa-Harand A."/>
            <person name="Macas J."/>
            <person name="Mayer K.F.X."/>
            <person name="Houben A."/>
            <person name="Marques A."/>
        </authorList>
    </citation>
    <scope>NUCLEOTIDE SEQUENCE [LARGE SCALE GENOMIC DNA]</scope>
    <source>
        <strain evidence="2">RhyTen1mFocal</strain>
    </source>
</reference>
<dbReference type="PANTHER" id="PTHR44259:SF114">
    <property type="entry name" value="OS06G0707300 PROTEIN"/>
    <property type="match status" value="1"/>
</dbReference>
<proteinExistence type="predicted"/>
<dbReference type="InterPro" id="IPR005174">
    <property type="entry name" value="KIB1-4_b-propeller"/>
</dbReference>
<dbReference type="AlphaFoldDB" id="A0AAD5ZDJ4"/>
<evidence type="ECO:0000313" key="2">
    <source>
        <dbReference type="EMBL" id="KAJ3691385.1"/>
    </source>
</evidence>
<feature type="domain" description="KIB1-4 beta-propeller" evidence="1">
    <location>
        <begin position="82"/>
        <end position="338"/>
    </location>
</feature>
<dbReference type="EMBL" id="JAMRDG010000002">
    <property type="protein sequence ID" value="KAJ3691385.1"/>
    <property type="molecule type" value="Genomic_DNA"/>
</dbReference>
<protein>
    <recommendedName>
        <fullName evidence="1">KIB1-4 beta-propeller domain-containing protein</fullName>
    </recommendedName>
</protein>
<gene>
    <name evidence="2" type="ORF">LUZ61_020549</name>
</gene>
<dbReference type="PANTHER" id="PTHR44259">
    <property type="entry name" value="OS07G0183000 PROTEIN-RELATED"/>
    <property type="match status" value="1"/>
</dbReference>
<dbReference type="Proteomes" id="UP001210211">
    <property type="component" value="Unassembled WGS sequence"/>
</dbReference>
<dbReference type="Gene3D" id="1.20.1280.50">
    <property type="match status" value="1"/>
</dbReference>
<accession>A0AAD5ZDJ4</accession>
<sequence length="366" mass="42598">MLDTFPRRWMSEEEKEKDWSELPAELIHLIAKKLPDLLNFIRFRAVCKTWHSSAPLSDPPCQLPWLLELFHPESTLERRQRFFSISSGEILTIPFTNRKPELEKWIKGGVCNHYLAFADGNTMSFFNPLSKDLFSLPPMNSYLFLGSPCMVWTGTAPIRDRSILVLDRIDSLRIKNICVRSFYDPHKSKWVDHFGRFDSCCYWQGLFFSTCARGPTKVFDACSKELLYTVLPPDSELTKNLYDGNEHDRYLEQSYLVVSSGTILRVSRFYSWCLQRSIFQVYRLHYETADGKPCWVQINDIGDQILFFEEMNGFSMTARPSTGFRAGCIYFIDLDEEKPYMYDILAGTIGRVPCPFKTCTWFLPGL</sequence>
<organism evidence="2 3">
    <name type="scientific">Rhynchospora tenuis</name>
    <dbReference type="NCBI Taxonomy" id="198213"/>
    <lineage>
        <taxon>Eukaryota</taxon>
        <taxon>Viridiplantae</taxon>
        <taxon>Streptophyta</taxon>
        <taxon>Embryophyta</taxon>
        <taxon>Tracheophyta</taxon>
        <taxon>Spermatophyta</taxon>
        <taxon>Magnoliopsida</taxon>
        <taxon>Liliopsida</taxon>
        <taxon>Poales</taxon>
        <taxon>Cyperaceae</taxon>
        <taxon>Cyperoideae</taxon>
        <taxon>Rhynchosporeae</taxon>
        <taxon>Rhynchospora</taxon>
    </lineage>
</organism>
<dbReference type="InterPro" id="IPR050942">
    <property type="entry name" value="F-box_BR-signaling"/>
</dbReference>
<evidence type="ECO:0000313" key="3">
    <source>
        <dbReference type="Proteomes" id="UP001210211"/>
    </source>
</evidence>